<accession>A0A8J5WRZ5</accession>
<evidence type="ECO:0000313" key="1">
    <source>
        <dbReference type="EMBL" id="KAG8095611.1"/>
    </source>
</evidence>
<dbReference type="EMBL" id="JAAALK010000080">
    <property type="protein sequence ID" value="KAG8095611.1"/>
    <property type="molecule type" value="Genomic_DNA"/>
</dbReference>
<name>A0A8J5WRZ5_ZIZPA</name>
<evidence type="ECO:0000313" key="2">
    <source>
        <dbReference type="Proteomes" id="UP000729402"/>
    </source>
</evidence>
<reference evidence="1" key="1">
    <citation type="journal article" date="2021" name="bioRxiv">
        <title>Whole Genome Assembly and Annotation of Northern Wild Rice, Zizania palustris L., Supports a Whole Genome Duplication in the Zizania Genus.</title>
        <authorList>
            <person name="Haas M."/>
            <person name="Kono T."/>
            <person name="Macchietto M."/>
            <person name="Millas R."/>
            <person name="McGilp L."/>
            <person name="Shao M."/>
            <person name="Duquette J."/>
            <person name="Hirsch C.N."/>
            <person name="Kimball J."/>
        </authorList>
    </citation>
    <scope>NUCLEOTIDE SEQUENCE</scope>
    <source>
        <tissue evidence="1">Fresh leaf tissue</tissue>
    </source>
</reference>
<dbReference type="AlphaFoldDB" id="A0A8J5WRZ5"/>
<protein>
    <submittedName>
        <fullName evidence="1">Uncharacterized protein</fullName>
    </submittedName>
</protein>
<proteinExistence type="predicted"/>
<organism evidence="1 2">
    <name type="scientific">Zizania palustris</name>
    <name type="common">Northern wild rice</name>
    <dbReference type="NCBI Taxonomy" id="103762"/>
    <lineage>
        <taxon>Eukaryota</taxon>
        <taxon>Viridiplantae</taxon>
        <taxon>Streptophyta</taxon>
        <taxon>Embryophyta</taxon>
        <taxon>Tracheophyta</taxon>
        <taxon>Spermatophyta</taxon>
        <taxon>Magnoliopsida</taxon>
        <taxon>Liliopsida</taxon>
        <taxon>Poales</taxon>
        <taxon>Poaceae</taxon>
        <taxon>BOP clade</taxon>
        <taxon>Oryzoideae</taxon>
        <taxon>Oryzeae</taxon>
        <taxon>Zizaniinae</taxon>
        <taxon>Zizania</taxon>
    </lineage>
</organism>
<gene>
    <name evidence="1" type="ORF">GUJ93_ZPchr0012g22147</name>
</gene>
<dbReference type="Proteomes" id="UP000729402">
    <property type="component" value="Unassembled WGS sequence"/>
</dbReference>
<reference evidence="1" key="2">
    <citation type="submission" date="2021-02" db="EMBL/GenBank/DDBJ databases">
        <authorList>
            <person name="Kimball J.A."/>
            <person name="Haas M.W."/>
            <person name="Macchietto M."/>
            <person name="Kono T."/>
            <person name="Duquette J."/>
            <person name="Shao M."/>
        </authorList>
    </citation>
    <scope>NUCLEOTIDE SEQUENCE</scope>
    <source>
        <tissue evidence="1">Fresh leaf tissue</tissue>
    </source>
</reference>
<sequence>MATSLQTSLGSRIPCGSGGYARVETAVAAVVLHSERRSRTSPCSLQNWIPPACRTDLVAPRAEENTTEVEMDASAAVFSTLLFPVIVVIIVHGEHPRVEVEVEHASAQ</sequence>
<comment type="caution">
    <text evidence="1">The sequence shown here is derived from an EMBL/GenBank/DDBJ whole genome shotgun (WGS) entry which is preliminary data.</text>
</comment>
<keyword evidence="2" id="KW-1185">Reference proteome</keyword>